<evidence type="ECO:0000313" key="3">
    <source>
        <dbReference type="Proteomes" id="UP000202923"/>
    </source>
</evidence>
<feature type="region of interest" description="Disordered" evidence="1">
    <location>
        <begin position="1"/>
        <end position="30"/>
    </location>
</feature>
<evidence type="ECO:0000256" key="1">
    <source>
        <dbReference type="SAM" id="MobiDB-lite"/>
    </source>
</evidence>
<proteinExistence type="predicted"/>
<dbReference type="KEGG" id="vg:29061878"/>
<gene>
    <name evidence="2" type="ORF">KWAN_34</name>
</gene>
<accession>A0A1B2IDM7</accession>
<dbReference type="OrthoDB" id="4113at10239"/>
<feature type="compositionally biased region" description="Low complexity" evidence="1">
    <location>
        <begin position="1"/>
        <end position="27"/>
    </location>
</feature>
<reference evidence="2 3" key="1">
    <citation type="submission" date="2016-06" db="EMBL/GenBank/DDBJ databases">
        <authorList>
            <person name="Kjaerup R.B."/>
            <person name="Dalgaard T.S."/>
            <person name="Juul-Madsen H.R."/>
        </authorList>
    </citation>
    <scope>NUCLEOTIDE SEQUENCE [LARGE SCALE GENOMIC DNA]</scope>
</reference>
<sequence>MVKEVTPTQTAQSTTTQQTTQTTQSAPLNTGASSLDFGSLGAAVTMDQAFGWQSVSSMANDFVTRIANHAKENPNARLDRFKVGMVEAISQSDFASGAYVALQYKDQWLYGIILFEKGDSMRVVVNNNVESYYTVAGLVNKDVLRSVEAAAGEKHGIGNMAFISLNAVPDLGKQMDDAWALQLMGQMLTGIAGRIAGALGDAKLSKSDRFAINVAGVPSGVVVDTNAHPQRAGFALSVNHQQQTQNEAGPTLLSNGGDRTLPKTVATGFVNLRYTGLKPQVQGVTDLKQLQGEVVVSLVDSQMAGSKAPYERHLLALAAFADIAQIGGWRSELKNSLNNSDRKFSAVASYLSWGGEKVDVKKLDGNRDAIDMALDTFCPAQAALVVSHRAGNGLGGLSTLLAEIAVGNVNSLAQLLNIADAMFPGDTKFRNILATNLGGVTEIKTSHIVAAAVPTIAGLYVGTGEKRSAADMDLVSVLTHLGDKQSDAYRYMHAQSFSNRQMDQKEQRIYLLKLAASMYGGREFRPTGESLDMAIHPVFAKTVLDCVRGSVSAWQLNGVEAHDAMTNSLFTNNGNETFVLSGGGSNGSFNNFDLSLTTNSFTL</sequence>
<dbReference type="EMBL" id="KX397369">
    <property type="protein sequence ID" value="ANZ49386.1"/>
    <property type="molecule type" value="Genomic_DNA"/>
</dbReference>
<protein>
    <submittedName>
        <fullName evidence="2">Uncharacterized protein</fullName>
    </submittedName>
</protein>
<dbReference type="Proteomes" id="UP000202923">
    <property type="component" value="Genome"/>
</dbReference>
<dbReference type="GeneID" id="29061878"/>
<evidence type="ECO:0000313" key="2">
    <source>
        <dbReference type="EMBL" id="ANZ49386.1"/>
    </source>
</evidence>
<organism evidence="2 3">
    <name type="scientific">Erwinia phage vB_EamM_Kwan</name>
    <dbReference type="NCBI Taxonomy" id="1883374"/>
    <lineage>
        <taxon>Viruses</taxon>
        <taxon>Duplodnaviria</taxon>
        <taxon>Heunggongvirae</taxon>
        <taxon>Uroviricota</taxon>
        <taxon>Caudoviricetes</taxon>
        <taxon>Chimalliviridae</taxon>
        <taxon>Wellingtonvirus</taxon>
        <taxon>Wellingtonvirus wellington</taxon>
    </lineage>
</organism>
<dbReference type="RefSeq" id="YP_009278639.1">
    <property type="nucleotide sequence ID" value="NC_031010.1"/>
</dbReference>
<name>A0A1B2IDM7_9CAUD</name>